<dbReference type="Pfam" id="PF03547">
    <property type="entry name" value="Mem_trans"/>
    <property type="match status" value="1"/>
</dbReference>
<feature type="transmembrane region" description="Helical" evidence="6">
    <location>
        <begin position="71"/>
        <end position="93"/>
    </location>
</feature>
<feature type="compositionally biased region" description="Basic and acidic residues" evidence="5">
    <location>
        <begin position="227"/>
        <end position="236"/>
    </location>
</feature>
<sequence length="530" mass="57824">MTSATGVIIYKAFAPTIKIMICITIGFVLTKKGLFAPANAKGVNILSLNVGLPALVFGSMISAFTSENIKAFGPLILIAVLYMILGFLCAWFVREFFFVPPDFRYGILVMGALSNWGNLPTAVVQTLAKSAPFDPGTDVELGVAYIAVFVLAMNVCLFPMGLHKICAWDFRQENLIKPRPLPVKERWGKRLRSINRVFRKDKNAKKEDDINDEKIEEIANGIPSPEAETHKSKTSVDFDEGGEEPSEMIQRARFAGGADVARKKSRASSFHSMMETTRSIPATAPLDASGIAEPCLVPSTTNRDHILPVDSRRIEPCQYHHPVTPAPSIHKPSWGQRLLKLAREFVMPLTVAIILGIICSVISPIKALFVPVDGWSGTRIPYAPDGKPPLSFITDTANFLGGMSIPAGLILLGASFGRLKMPKKWSDIPVGAIIAMTAFKMIIIPVFGVFVVQAFRDDTGLYPREDKMRTFVSILLAGTPAAVNQLVITQLYNPEGTADTLSSFLALQYVLMPILSTILAAVALYVAEQA</sequence>
<dbReference type="HOGENOM" id="CLU_021924_1_0_1"/>
<evidence type="ECO:0000256" key="5">
    <source>
        <dbReference type="SAM" id="MobiDB-lite"/>
    </source>
</evidence>
<dbReference type="AlphaFoldDB" id="A0A0D0TL92"/>
<organism evidence="7">
    <name type="scientific">Cryptococcus bacillisporus CA1280</name>
    <dbReference type="NCBI Taxonomy" id="1296109"/>
    <lineage>
        <taxon>Eukaryota</taxon>
        <taxon>Fungi</taxon>
        <taxon>Dikarya</taxon>
        <taxon>Basidiomycota</taxon>
        <taxon>Agaricomycotina</taxon>
        <taxon>Tremellomycetes</taxon>
        <taxon>Tremellales</taxon>
        <taxon>Cryptococcaceae</taxon>
        <taxon>Cryptococcus</taxon>
        <taxon>Cryptococcus gattii species complex</taxon>
    </lineage>
</organism>
<evidence type="ECO:0000256" key="1">
    <source>
        <dbReference type="ARBA" id="ARBA00004141"/>
    </source>
</evidence>
<feature type="transmembrane region" description="Helical" evidence="6">
    <location>
        <begin position="42"/>
        <end position="65"/>
    </location>
</feature>
<keyword evidence="2 6" id="KW-0812">Transmembrane</keyword>
<feature type="transmembrane region" description="Helical" evidence="6">
    <location>
        <begin position="143"/>
        <end position="162"/>
    </location>
</feature>
<dbReference type="PANTHER" id="PTHR31274">
    <property type="entry name" value="PROTEIN ECM3"/>
    <property type="match status" value="1"/>
</dbReference>
<dbReference type="InterPro" id="IPR004776">
    <property type="entry name" value="Mem_transp_PIN-like"/>
</dbReference>
<feature type="transmembrane region" description="Helical" evidence="6">
    <location>
        <begin position="471"/>
        <end position="492"/>
    </location>
</feature>
<dbReference type="GO" id="GO:0016020">
    <property type="term" value="C:membrane"/>
    <property type="evidence" value="ECO:0007669"/>
    <property type="project" value="UniProtKB-SubCell"/>
</dbReference>
<evidence type="ECO:0000256" key="3">
    <source>
        <dbReference type="ARBA" id="ARBA00022989"/>
    </source>
</evidence>
<accession>A0A0D0TL92</accession>
<evidence type="ECO:0000256" key="4">
    <source>
        <dbReference type="ARBA" id="ARBA00023136"/>
    </source>
</evidence>
<proteinExistence type="predicted"/>
<dbReference type="PANTHER" id="PTHR31274:SF1">
    <property type="entry name" value="AGL149CP"/>
    <property type="match status" value="1"/>
</dbReference>
<feature type="transmembrane region" description="Helical" evidence="6">
    <location>
        <begin position="504"/>
        <end position="527"/>
    </location>
</feature>
<gene>
    <name evidence="7" type="ORF">I312_03647</name>
</gene>
<keyword evidence="3 6" id="KW-1133">Transmembrane helix</keyword>
<dbReference type="GO" id="GO:0055085">
    <property type="term" value="P:transmembrane transport"/>
    <property type="evidence" value="ECO:0007669"/>
    <property type="project" value="InterPro"/>
</dbReference>
<name>A0A0D0TL92_CRYGA</name>
<feature type="transmembrane region" description="Helical" evidence="6">
    <location>
        <begin position="345"/>
        <end position="365"/>
    </location>
</feature>
<dbReference type="OrthoDB" id="435607at2759"/>
<feature type="region of interest" description="Disordered" evidence="5">
    <location>
        <begin position="223"/>
        <end position="242"/>
    </location>
</feature>
<keyword evidence="4 6" id="KW-0472">Membrane</keyword>
<protein>
    <submittedName>
        <fullName evidence="7">Unplaced genomic scaffold supercont1.9, whole genome shotgun sequence</fullName>
    </submittedName>
</protein>
<evidence type="ECO:0000256" key="2">
    <source>
        <dbReference type="ARBA" id="ARBA00022692"/>
    </source>
</evidence>
<feature type="transmembrane region" description="Helical" evidence="6">
    <location>
        <begin position="12"/>
        <end position="30"/>
    </location>
</feature>
<evidence type="ECO:0000313" key="7">
    <source>
        <dbReference type="EMBL" id="KIR47317.1"/>
    </source>
</evidence>
<reference evidence="7" key="1">
    <citation type="submission" date="2015-01" db="EMBL/GenBank/DDBJ databases">
        <title>The Genome Sequence of Cryptococcus gattii CA1280.</title>
        <authorList>
            <consortium name="The Broad Institute Genomics Platform"/>
            <person name="Cuomo C."/>
            <person name="Litvintseva A."/>
            <person name="Chen Y."/>
            <person name="Heitman J."/>
            <person name="Sun S."/>
            <person name="Springer D."/>
            <person name="Dromer F."/>
            <person name="Young S."/>
            <person name="Zeng Q."/>
            <person name="Gargeya S."/>
            <person name="Abouelleil A."/>
            <person name="Alvarado L."/>
            <person name="Chapman S.B."/>
            <person name="Gainer-Dewar J."/>
            <person name="Goldberg J."/>
            <person name="Griggs A."/>
            <person name="Gujja S."/>
            <person name="Hansen M."/>
            <person name="Howarth C."/>
            <person name="Imamovic A."/>
            <person name="Larimer J."/>
            <person name="Murphy C."/>
            <person name="Naylor J."/>
            <person name="Pearson M."/>
            <person name="Priest M."/>
            <person name="Roberts A."/>
            <person name="Saif S."/>
            <person name="Shea T."/>
            <person name="Sykes S."/>
            <person name="Wortman J."/>
            <person name="Nusbaum C."/>
            <person name="Birren B."/>
        </authorList>
    </citation>
    <scope>NUCLEOTIDE SEQUENCE [LARGE SCALE GENOMIC DNA]</scope>
    <source>
        <strain evidence="7">CA1280</strain>
    </source>
</reference>
<feature type="transmembrane region" description="Helical" evidence="6">
    <location>
        <begin position="428"/>
        <end position="451"/>
    </location>
</feature>
<comment type="subcellular location">
    <subcellularLocation>
        <location evidence="1">Membrane</location>
        <topology evidence="1">Multi-pass membrane protein</topology>
    </subcellularLocation>
</comment>
<dbReference type="EMBL" id="KN847981">
    <property type="protein sequence ID" value="KIR47317.1"/>
    <property type="molecule type" value="Genomic_DNA"/>
</dbReference>
<evidence type="ECO:0000256" key="6">
    <source>
        <dbReference type="SAM" id="Phobius"/>
    </source>
</evidence>
<dbReference type="InterPro" id="IPR040254">
    <property type="entry name" value="Ecm3-like"/>
</dbReference>